<dbReference type="Proteomes" id="UP000315295">
    <property type="component" value="Unassembled WGS sequence"/>
</dbReference>
<organism evidence="2 3">
    <name type="scientific">Malus baccata</name>
    <name type="common">Siberian crab apple</name>
    <name type="synonym">Pyrus baccata</name>
    <dbReference type="NCBI Taxonomy" id="106549"/>
    <lineage>
        <taxon>Eukaryota</taxon>
        <taxon>Viridiplantae</taxon>
        <taxon>Streptophyta</taxon>
        <taxon>Embryophyta</taxon>
        <taxon>Tracheophyta</taxon>
        <taxon>Spermatophyta</taxon>
        <taxon>Magnoliopsida</taxon>
        <taxon>eudicotyledons</taxon>
        <taxon>Gunneridae</taxon>
        <taxon>Pentapetalae</taxon>
        <taxon>rosids</taxon>
        <taxon>fabids</taxon>
        <taxon>Rosales</taxon>
        <taxon>Rosaceae</taxon>
        <taxon>Amygdaloideae</taxon>
        <taxon>Maleae</taxon>
        <taxon>Malus</taxon>
    </lineage>
</organism>
<evidence type="ECO:0008006" key="4">
    <source>
        <dbReference type="Google" id="ProtNLM"/>
    </source>
</evidence>
<dbReference type="EMBL" id="VIEB01002017">
    <property type="protein sequence ID" value="TQD70080.1"/>
    <property type="molecule type" value="Genomic_DNA"/>
</dbReference>
<accession>A0A540K7A5</accession>
<evidence type="ECO:0000256" key="1">
    <source>
        <dbReference type="SAM" id="MobiDB-lite"/>
    </source>
</evidence>
<feature type="region of interest" description="Disordered" evidence="1">
    <location>
        <begin position="91"/>
        <end position="128"/>
    </location>
</feature>
<reference evidence="2 3" key="1">
    <citation type="journal article" date="2019" name="G3 (Bethesda)">
        <title>Sequencing of a Wild Apple (Malus baccata) Genome Unravels the Differences Between Cultivated and Wild Apple Species Regarding Disease Resistance and Cold Tolerance.</title>
        <authorList>
            <person name="Chen X."/>
        </authorList>
    </citation>
    <scope>NUCLEOTIDE SEQUENCE [LARGE SCALE GENOMIC DNA]</scope>
    <source>
        <strain evidence="3">cv. Shandingzi</strain>
        <tissue evidence="2">Leaves</tissue>
    </source>
</reference>
<sequence>MSPTSLPRPSGRDKQKKAKRKGKSQDPIRAQFACEMARMNENQCRQQEESAQMFLAMKQERDREQERYETNLIMEDLDKYTPERKRYLRGKQKEILRRNTTRSIFQDDNSSHDYHPSPPPSQDDGYHY</sequence>
<keyword evidence="3" id="KW-1185">Reference proteome</keyword>
<comment type="caution">
    <text evidence="2">The sequence shown here is derived from an EMBL/GenBank/DDBJ whole genome shotgun (WGS) entry which is preliminary data.</text>
</comment>
<gene>
    <name evidence="2" type="ORF">C1H46_044385</name>
</gene>
<evidence type="ECO:0000313" key="2">
    <source>
        <dbReference type="EMBL" id="TQD70080.1"/>
    </source>
</evidence>
<proteinExistence type="predicted"/>
<feature type="region of interest" description="Disordered" evidence="1">
    <location>
        <begin position="1"/>
        <end position="28"/>
    </location>
</feature>
<protein>
    <recommendedName>
        <fullName evidence="4">No apical meristem-associated C-terminal domain-containing protein</fullName>
    </recommendedName>
</protein>
<name>A0A540K7A5_MALBA</name>
<dbReference type="AlphaFoldDB" id="A0A540K7A5"/>
<evidence type="ECO:0000313" key="3">
    <source>
        <dbReference type="Proteomes" id="UP000315295"/>
    </source>
</evidence>